<dbReference type="Gene3D" id="3.90.25.10">
    <property type="entry name" value="UDP-galactose 4-epimerase, domain 1"/>
    <property type="match status" value="1"/>
</dbReference>
<gene>
    <name evidence="2" type="ORF">WN67_08115</name>
</gene>
<evidence type="ECO:0000313" key="2">
    <source>
        <dbReference type="EMBL" id="KKF02535.1"/>
    </source>
</evidence>
<dbReference type="AlphaFoldDB" id="A0A0M2K5N8"/>
<dbReference type="InterPro" id="IPR051604">
    <property type="entry name" value="Ergot_Alk_Oxidoreductase"/>
</dbReference>
<organism evidence="2 3">
    <name type="scientific">Mycolicibacterium obuense</name>
    <dbReference type="NCBI Taxonomy" id="1807"/>
    <lineage>
        <taxon>Bacteria</taxon>
        <taxon>Bacillati</taxon>
        <taxon>Actinomycetota</taxon>
        <taxon>Actinomycetes</taxon>
        <taxon>Mycobacteriales</taxon>
        <taxon>Mycobacteriaceae</taxon>
        <taxon>Mycolicibacterium</taxon>
    </lineage>
</organism>
<name>A0A0M2K5N8_9MYCO</name>
<reference evidence="2 3" key="1">
    <citation type="journal article" date="2015" name="Genome Announc.">
        <title>Draft Genome Sequence of Mycobacterium obuense Strain UC1, Isolated from Patient Sputum.</title>
        <authorList>
            <person name="Greninger A.L."/>
            <person name="Cunningham G."/>
            <person name="Hsu E.D."/>
            <person name="Yu J.M."/>
            <person name="Chiu C.Y."/>
            <person name="Miller S."/>
        </authorList>
    </citation>
    <scope>NUCLEOTIDE SEQUENCE [LARGE SCALE GENOMIC DNA]</scope>
    <source>
        <strain evidence="2 3">UC1</strain>
    </source>
</reference>
<dbReference type="Gene3D" id="3.40.50.720">
    <property type="entry name" value="NAD(P)-binding Rossmann-like Domain"/>
    <property type="match status" value="1"/>
</dbReference>
<dbReference type="SUPFAM" id="SSF51735">
    <property type="entry name" value="NAD(P)-binding Rossmann-fold domains"/>
    <property type="match status" value="1"/>
</dbReference>
<dbReference type="Proteomes" id="UP000034150">
    <property type="component" value="Unassembled WGS sequence"/>
</dbReference>
<dbReference type="CDD" id="cd05269">
    <property type="entry name" value="TMR_SDR_a"/>
    <property type="match status" value="1"/>
</dbReference>
<dbReference type="PANTHER" id="PTHR43162:SF1">
    <property type="entry name" value="PRESTALK A DIFFERENTIATION PROTEIN A"/>
    <property type="match status" value="1"/>
</dbReference>
<dbReference type="STRING" id="1807.MOBUDSM44075_04634"/>
<dbReference type="PANTHER" id="PTHR43162">
    <property type="match status" value="1"/>
</dbReference>
<comment type="caution">
    <text evidence="2">The sequence shown here is derived from an EMBL/GenBank/DDBJ whole genome shotgun (WGS) entry which is preliminary data.</text>
</comment>
<dbReference type="PATRIC" id="fig|1807.13.peg.2173"/>
<evidence type="ECO:0000313" key="3">
    <source>
        <dbReference type="Proteomes" id="UP000034150"/>
    </source>
</evidence>
<feature type="domain" description="NAD(P)-binding" evidence="1">
    <location>
        <begin position="9"/>
        <end position="178"/>
    </location>
</feature>
<dbReference type="EMBL" id="LAUZ02000020">
    <property type="protein sequence ID" value="KKF02535.1"/>
    <property type="molecule type" value="Genomic_DNA"/>
</dbReference>
<dbReference type="Pfam" id="PF13460">
    <property type="entry name" value="NAD_binding_10"/>
    <property type="match status" value="1"/>
</dbReference>
<dbReference type="OrthoDB" id="3510772at2"/>
<sequence length="280" mass="29466">MPDLILVTGATGNTGTAVVAGLRSRGSHVVRPASRRPDPADPDALVFDWADATTFAAALRGATAMYLVAPAGEADPVSTVGPFLELAADQGVRRVVLLSSSAIERGEPGLGEIHDVIAGKFSEATVLRPSWFMQNFVGDHPVAHSIRESREIVTATGVGRLGFIDADDIAATAVEALLAPEPVGEELLLTGPESLSYADAAAILSEVLGHHIRHVDVSPAERASQFTAAGLSEEFAGVLAALDERISAGEQDFVTTTVRDVTGRPPTSLRDFLHQVHLRR</sequence>
<accession>A0A0M2K5N8</accession>
<proteinExistence type="predicted"/>
<dbReference type="RefSeq" id="WP_046362497.1">
    <property type="nucleotide sequence ID" value="NZ_CALTXN010000001.1"/>
</dbReference>
<keyword evidence="3" id="KW-1185">Reference proteome</keyword>
<dbReference type="InterPro" id="IPR016040">
    <property type="entry name" value="NAD(P)-bd_dom"/>
</dbReference>
<evidence type="ECO:0000259" key="1">
    <source>
        <dbReference type="Pfam" id="PF13460"/>
    </source>
</evidence>
<protein>
    <submittedName>
        <fullName evidence="2">Oxidoreductase</fullName>
    </submittedName>
</protein>
<dbReference type="InterPro" id="IPR036291">
    <property type="entry name" value="NAD(P)-bd_dom_sf"/>
</dbReference>